<feature type="transmembrane region" description="Helical" evidence="3">
    <location>
        <begin position="64"/>
        <end position="85"/>
    </location>
</feature>
<dbReference type="PANTHER" id="PTHR31302:SF31">
    <property type="entry name" value="PHOSPHODIESTERASE YAEI"/>
    <property type="match status" value="1"/>
</dbReference>
<gene>
    <name evidence="5" type="ORF">IAC32_03050</name>
</gene>
<evidence type="ECO:0000256" key="2">
    <source>
        <dbReference type="ARBA" id="ARBA00022801"/>
    </source>
</evidence>
<name>A0A9D9EGT6_9BACT</name>
<keyword evidence="3" id="KW-0472">Membrane</keyword>
<evidence type="ECO:0000256" key="1">
    <source>
        <dbReference type="ARBA" id="ARBA00022723"/>
    </source>
</evidence>
<keyword evidence="3" id="KW-0812">Transmembrane</keyword>
<dbReference type="GO" id="GO:0046872">
    <property type="term" value="F:metal ion binding"/>
    <property type="evidence" value="ECO:0007669"/>
    <property type="project" value="UniProtKB-KW"/>
</dbReference>
<feature type="transmembrane region" description="Helical" evidence="3">
    <location>
        <begin position="38"/>
        <end position="58"/>
    </location>
</feature>
<evidence type="ECO:0000313" key="6">
    <source>
        <dbReference type="Proteomes" id="UP000823637"/>
    </source>
</evidence>
<dbReference type="Gene3D" id="3.60.21.10">
    <property type="match status" value="1"/>
</dbReference>
<dbReference type="InterPro" id="IPR004843">
    <property type="entry name" value="Calcineurin-like_PHP"/>
</dbReference>
<dbReference type="Pfam" id="PF00149">
    <property type="entry name" value="Metallophos"/>
    <property type="match status" value="1"/>
</dbReference>
<dbReference type="GO" id="GO:0016020">
    <property type="term" value="C:membrane"/>
    <property type="evidence" value="ECO:0007669"/>
    <property type="project" value="GOC"/>
</dbReference>
<dbReference type="EMBL" id="JADIMR010000042">
    <property type="protein sequence ID" value="MBO8446708.1"/>
    <property type="molecule type" value="Genomic_DNA"/>
</dbReference>
<keyword evidence="2" id="KW-0378">Hydrolase</keyword>
<dbReference type="InterPro" id="IPR029052">
    <property type="entry name" value="Metallo-depent_PP-like"/>
</dbReference>
<reference evidence="5" key="1">
    <citation type="submission" date="2020-10" db="EMBL/GenBank/DDBJ databases">
        <authorList>
            <person name="Gilroy R."/>
        </authorList>
    </citation>
    <scope>NUCLEOTIDE SEQUENCE</scope>
    <source>
        <strain evidence="5">D3-1215</strain>
    </source>
</reference>
<proteinExistence type="predicted"/>
<reference evidence="5" key="2">
    <citation type="journal article" date="2021" name="PeerJ">
        <title>Extensive microbial diversity within the chicken gut microbiome revealed by metagenomics and culture.</title>
        <authorList>
            <person name="Gilroy R."/>
            <person name="Ravi A."/>
            <person name="Getino M."/>
            <person name="Pursley I."/>
            <person name="Horton D.L."/>
            <person name="Alikhan N.F."/>
            <person name="Baker D."/>
            <person name="Gharbi K."/>
            <person name="Hall N."/>
            <person name="Watson M."/>
            <person name="Adriaenssens E.M."/>
            <person name="Foster-Nyarko E."/>
            <person name="Jarju S."/>
            <person name="Secka A."/>
            <person name="Antonio M."/>
            <person name="Oren A."/>
            <person name="Chaudhuri R.R."/>
            <person name="La Ragione R."/>
            <person name="Hildebrand F."/>
            <person name="Pallen M.J."/>
        </authorList>
    </citation>
    <scope>NUCLEOTIDE SEQUENCE</scope>
    <source>
        <strain evidence="5">D3-1215</strain>
    </source>
</reference>
<feature type="domain" description="Calcineurin-like phosphoesterase" evidence="4">
    <location>
        <begin position="135"/>
        <end position="316"/>
    </location>
</feature>
<sequence>MQLFKYVIAVLILCGIPDIILFRLFYKWRNKTLKSLQWTSVIILLVVFSFAMIARYFTVSMVPMLAFGFVVMFFYIPKWFFWPFALLHHVKIGVSLAIISAIIVLYGVTFGRTGIITKQVDVYSYKIPESFEGYKIMQFSDIHLGSLIKGSGWIEALPDSLNQQEADLLLFTGDLVNMYALETFGWDSLFLRMEAADGKFAVRGNHDYSAYLDRGAIYADSATNIEHIEEAFGRFGFKLLNDTAAIISRGADKIAILGTENIGKPPFPQIGSVKEAVSAAGNVPCKILMTHDAAVWDSQIANVTDVMLTLSGHTHAAQMGVESMGIHWSPAKFIHKYWDGIYGNNAQLLYVNRGVGYITFPMRMGMSPEITLFVLHHSKEPAITYSVHRKYGRHPVFDTDD</sequence>
<keyword evidence="3" id="KW-1133">Transmembrane helix</keyword>
<feature type="transmembrane region" description="Helical" evidence="3">
    <location>
        <begin position="92"/>
        <end position="111"/>
    </location>
</feature>
<organism evidence="5 6">
    <name type="scientific">Candidatus Enterocola intestinipullorum</name>
    <dbReference type="NCBI Taxonomy" id="2840783"/>
    <lineage>
        <taxon>Bacteria</taxon>
        <taxon>Pseudomonadati</taxon>
        <taxon>Bacteroidota</taxon>
        <taxon>Bacteroidia</taxon>
        <taxon>Bacteroidales</taxon>
        <taxon>Candidatus Enterocola</taxon>
    </lineage>
</organism>
<evidence type="ECO:0000259" key="4">
    <source>
        <dbReference type="Pfam" id="PF00149"/>
    </source>
</evidence>
<dbReference type="Proteomes" id="UP000823637">
    <property type="component" value="Unassembled WGS sequence"/>
</dbReference>
<keyword evidence="1" id="KW-0479">Metal-binding</keyword>
<comment type="caution">
    <text evidence="5">The sequence shown here is derived from an EMBL/GenBank/DDBJ whole genome shotgun (WGS) entry which is preliminary data.</text>
</comment>
<dbReference type="GO" id="GO:0009245">
    <property type="term" value="P:lipid A biosynthetic process"/>
    <property type="evidence" value="ECO:0007669"/>
    <property type="project" value="TreeGrafter"/>
</dbReference>
<evidence type="ECO:0000313" key="5">
    <source>
        <dbReference type="EMBL" id="MBO8446708.1"/>
    </source>
</evidence>
<accession>A0A9D9EGT6</accession>
<dbReference type="InterPro" id="IPR051158">
    <property type="entry name" value="Metallophosphoesterase_sf"/>
</dbReference>
<protein>
    <submittedName>
        <fullName evidence="5">Metallophosphoesterase</fullName>
    </submittedName>
</protein>
<dbReference type="SUPFAM" id="SSF56300">
    <property type="entry name" value="Metallo-dependent phosphatases"/>
    <property type="match status" value="1"/>
</dbReference>
<dbReference type="PANTHER" id="PTHR31302">
    <property type="entry name" value="TRANSMEMBRANE PROTEIN WITH METALLOPHOSPHOESTERASE DOMAIN-RELATED"/>
    <property type="match status" value="1"/>
</dbReference>
<dbReference type="AlphaFoldDB" id="A0A9D9EGT6"/>
<feature type="transmembrane region" description="Helical" evidence="3">
    <location>
        <begin position="6"/>
        <end position="26"/>
    </location>
</feature>
<dbReference type="GO" id="GO:0008758">
    <property type="term" value="F:UDP-2,3-diacylglucosamine hydrolase activity"/>
    <property type="evidence" value="ECO:0007669"/>
    <property type="project" value="TreeGrafter"/>
</dbReference>
<evidence type="ECO:0000256" key="3">
    <source>
        <dbReference type="SAM" id="Phobius"/>
    </source>
</evidence>